<gene>
    <name evidence="2" type="ORF">R3P38DRAFT_3234310</name>
</gene>
<keyword evidence="3" id="KW-1185">Reference proteome</keyword>
<feature type="region of interest" description="Disordered" evidence="1">
    <location>
        <begin position="29"/>
        <end position="64"/>
    </location>
</feature>
<proteinExistence type="predicted"/>
<accession>A0AAV9ZHF5</accession>
<reference evidence="2 3" key="1">
    <citation type="journal article" date="2024" name="J Genomics">
        <title>Draft genome sequencing and assembly of Favolaschia claudopus CIRM-BRFM 2984 isolated from oak limbs.</title>
        <authorList>
            <person name="Navarro D."/>
            <person name="Drula E."/>
            <person name="Chaduli D."/>
            <person name="Cazenave R."/>
            <person name="Ahrendt S."/>
            <person name="Wang J."/>
            <person name="Lipzen A."/>
            <person name="Daum C."/>
            <person name="Barry K."/>
            <person name="Grigoriev I.V."/>
            <person name="Favel A."/>
            <person name="Rosso M.N."/>
            <person name="Martin F."/>
        </authorList>
    </citation>
    <scope>NUCLEOTIDE SEQUENCE [LARGE SCALE GENOMIC DNA]</scope>
    <source>
        <strain evidence="2 3">CIRM-BRFM 2984</strain>
    </source>
</reference>
<evidence type="ECO:0000256" key="1">
    <source>
        <dbReference type="SAM" id="MobiDB-lite"/>
    </source>
</evidence>
<dbReference type="Proteomes" id="UP001362999">
    <property type="component" value="Unassembled WGS sequence"/>
</dbReference>
<comment type="caution">
    <text evidence="2">The sequence shown here is derived from an EMBL/GenBank/DDBJ whole genome shotgun (WGS) entry which is preliminary data.</text>
</comment>
<dbReference type="AlphaFoldDB" id="A0AAV9ZHF5"/>
<organism evidence="2 3">
    <name type="scientific">Favolaschia claudopus</name>
    <dbReference type="NCBI Taxonomy" id="2862362"/>
    <lineage>
        <taxon>Eukaryota</taxon>
        <taxon>Fungi</taxon>
        <taxon>Dikarya</taxon>
        <taxon>Basidiomycota</taxon>
        <taxon>Agaricomycotina</taxon>
        <taxon>Agaricomycetes</taxon>
        <taxon>Agaricomycetidae</taxon>
        <taxon>Agaricales</taxon>
        <taxon>Marasmiineae</taxon>
        <taxon>Mycenaceae</taxon>
        <taxon>Favolaschia</taxon>
    </lineage>
</organism>
<evidence type="ECO:0000313" key="3">
    <source>
        <dbReference type="Proteomes" id="UP001362999"/>
    </source>
</evidence>
<dbReference type="EMBL" id="JAWWNJ010000151">
    <property type="protein sequence ID" value="KAK6981309.1"/>
    <property type="molecule type" value="Genomic_DNA"/>
</dbReference>
<evidence type="ECO:0000313" key="2">
    <source>
        <dbReference type="EMBL" id="KAK6981309.1"/>
    </source>
</evidence>
<protein>
    <submittedName>
        <fullName evidence="2">Uncharacterized protein</fullName>
    </submittedName>
</protein>
<sequence>MVELSEIPERFPGSEVDTAFILDCSGDERAKKETKRGKPKSFDAFPKEEDQDSWGKGSNGSTSRDTKCAVLVDIPTCRSTHKCNGAYKCELFDPELLNGYERVNAEDLSLTRKIFDLQLSQNRVDSGFAARKCVSIRGCKKPGCRGHLVLRKLKAAPNADADDAFGHTYAIPSEVDESLYATYHNGSVVRPSIHEKHGDDTGLCAQLMHPRHGKQDECPHVHHRDGKIVIAGCTRILPLPALPELGFIRNSVETVPLFLPQATRIP</sequence>
<name>A0AAV9ZHF5_9AGAR</name>